<name>A0A8B9TG28_ANAPL</name>
<organism evidence="2 3">
    <name type="scientific">Anas platyrhynchos</name>
    <name type="common">Mallard</name>
    <name type="synonym">Anas boschas</name>
    <dbReference type="NCBI Taxonomy" id="8839"/>
    <lineage>
        <taxon>Eukaryota</taxon>
        <taxon>Metazoa</taxon>
        <taxon>Chordata</taxon>
        <taxon>Craniata</taxon>
        <taxon>Vertebrata</taxon>
        <taxon>Euteleostomi</taxon>
        <taxon>Archelosauria</taxon>
        <taxon>Archosauria</taxon>
        <taxon>Dinosauria</taxon>
        <taxon>Saurischia</taxon>
        <taxon>Theropoda</taxon>
        <taxon>Coelurosauria</taxon>
        <taxon>Aves</taxon>
        <taxon>Neognathae</taxon>
        <taxon>Galloanserae</taxon>
        <taxon>Anseriformes</taxon>
        <taxon>Anatidae</taxon>
        <taxon>Anatinae</taxon>
        <taxon>Anas</taxon>
    </lineage>
</organism>
<reference evidence="2" key="3">
    <citation type="submission" date="2025-09" db="UniProtKB">
        <authorList>
            <consortium name="Ensembl"/>
        </authorList>
    </citation>
    <scope>IDENTIFICATION</scope>
</reference>
<protein>
    <submittedName>
        <fullName evidence="2">Leucine rich repeat containing 71</fullName>
    </submittedName>
</protein>
<dbReference type="SUPFAM" id="SSF52047">
    <property type="entry name" value="RNI-like"/>
    <property type="match status" value="1"/>
</dbReference>
<reference evidence="2" key="2">
    <citation type="submission" date="2025-08" db="UniProtKB">
        <authorList>
            <consortium name="Ensembl"/>
        </authorList>
    </citation>
    <scope>IDENTIFICATION</scope>
</reference>
<feature type="compositionally biased region" description="Basic residues" evidence="1">
    <location>
        <begin position="334"/>
        <end position="349"/>
    </location>
</feature>
<feature type="region of interest" description="Disordered" evidence="1">
    <location>
        <begin position="228"/>
        <end position="349"/>
    </location>
</feature>
<evidence type="ECO:0000313" key="2">
    <source>
        <dbReference type="Ensembl" id="ENSAPLP00020020916.1"/>
    </source>
</evidence>
<dbReference type="PANTHER" id="PTHR46984">
    <property type="entry name" value="LEUCINE-RICH REPEAT-CONTAINING PROTEIN 71"/>
    <property type="match status" value="1"/>
</dbReference>
<evidence type="ECO:0000313" key="3">
    <source>
        <dbReference type="Proteomes" id="UP000694400"/>
    </source>
</evidence>
<reference evidence="2" key="1">
    <citation type="submission" date="2019-08" db="EMBL/GenBank/DDBJ databases">
        <title>Three high-quality genomes provides insights into domestication of ducks.</title>
        <authorList>
            <person name="Hou Z.C."/>
            <person name="Zhu F."/>
            <person name="Yin Z.T."/>
            <person name="Zhang F."/>
        </authorList>
    </citation>
    <scope>NUCLEOTIDE SEQUENCE [LARGE SCALE GENOMIC DNA]</scope>
</reference>
<dbReference type="PANTHER" id="PTHR46984:SF1">
    <property type="entry name" value="LEUCINE-RICH REPEAT-CONTAINING PROTEIN 71"/>
    <property type="match status" value="1"/>
</dbReference>
<dbReference type="Ensembl" id="ENSAPLT00020022586.1">
    <property type="protein sequence ID" value="ENSAPLP00020020916.1"/>
    <property type="gene ID" value="ENSAPLG00020014699.1"/>
</dbReference>
<dbReference type="InterPro" id="IPR001611">
    <property type="entry name" value="Leu-rich_rpt"/>
</dbReference>
<feature type="compositionally biased region" description="Basic and acidic residues" evidence="1">
    <location>
        <begin position="263"/>
        <end position="275"/>
    </location>
</feature>
<dbReference type="InterPro" id="IPR053040">
    <property type="entry name" value="LRR-containing_protein_71"/>
</dbReference>
<evidence type="ECO:0000256" key="1">
    <source>
        <dbReference type="SAM" id="MobiDB-lite"/>
    </source>
</evidence>
<sequence>MVTPRGSPAGPTDAEGLGTPGEQRHGQRCVQVETEHDDPRSVREVFVRDWSIEEEMLGVLAKCLPALPHLRALHFWRAGLTDRLLPALTALLARCPGLGTLSLEANPLPEPSFHLLLGPGSTLSHLSLRNNGLGDEAARLLGLSLSTLGSSNRSLVSLVLSFNHISDLGAGHIAQGLRWNRSLLSLSLAHNDIGDEGALRLAQVLAPFALTHAEVVERRRLLLAEAMEKPQAPEGRSERAPSLQSGAATERLLPAKHSKSTAKKKELPRKDELKQPKKSVTAPADPRPPRSRGAKATSKEKRSSEASGVRRGGAGGHGAVFWDPPPHSAPPHRPLPRRRMRPSPRTRCWSRRGTARARSWCRGTERCSTSTCAITASRSGGWLLSWLCCRRSSRGGARGGRGCCASRCRGTASIPPARLSPSSRSCCSGATPSPNRGRSRRRVLKAGFGAFFFGVKNPKKRQNRKILTVGRKEIKHRAQD</sequence>
<proteinExistence type="predicted"/>
<dbReference type="Pfam" id="PF13516">
    <property type="entry name" value="LRR_6"/>
    <property type="match status" value="3"/>
</dbReference>
<feature type="region of interest" description="Disordered" evidence="1">
    <location>
        <begin position="1"/>
        <end position="26"/>
    </location>
</feature>
<feature type="compositionally biased region" description="Pro residues" evidence="1">
    <location>
        <begin position="323"/>
        <end position="333"/>
    </location>
</feature>
<dbReference type="Proteomes" id="UP000694400">
    <property type="component" value="Chromosome 32"/>
</dbReference>
<accession>A0A8B9TG28</accession>
<dbReference type="InterPro" id="IPR032675">
    <property type="entry name" value="LRR_dom_sf"/>
</dbReference>
<dbReference type="AlphaFoldDB" id="A0A8B9TG28"/>
<dbReference type="Gene3D" id="3.80.10.10">
    <property type="entry name" value="Ribonuclease Inhibitor"/>
    <property type="match status" value="1"/>
</dbReference>
<dbReference type="SMART" id="SM00368">
    <property type="entry name" value="LRR_RI"/>
    <property type="match status" value="3"/>
</dbReference>